<keyword evidence="4 5" id="KW-0472">Membrane</keyword>
<evidence type="ECO:0000259" key="6">
    <source>
        <dbReference type="Pfam" id="PF13813"/>
    </source>
</evidence>
<evidence type="ECO:0000256" key="2">
    <source>
        <dbReference type="ARBA" id="ARBA00022692"/>
    </source>
</evidence>
<organism evidence="7 8">
    <name type="scientific">Aspergillus udagawae</name>
    <dbReference type="NCBI Taxonomy" id="91492"/>
    <lineage>
        <taxon>Eukaryota</taxon>
        <taxon>Fungi</taxon>
        <taxon>Dikarya</taxon>
        <taxon>Ascomycota</taxon>
        <taxon>Pezizomycotina</taxon>
        <taxon>Eurotiomycetes</taxon>
        <taxon>Eurotiomycetidae</taxon>
        <taxon>Eurotiales</taxon>
        <taxon>Aspergillaceae</taxon>
        <taxon>Aspergillus</taxon>
        <taxon>Aspergillus subgen. Fumigati</taxon>
    </lineage>
</organism>
<dbReference type="Proteomes" id="UP000465221">
    <property type="component" value="Unassembled WGS sequence"/>
</dbReference>
<keyword evidence="2 5" id="KW-0812">Transmembrane</keyword>
<accession>A0A8H3S0N0</accession>
<feature type="transmembrane region" description="Helical" evidence="5">
    <location>
        <begin position="65"/>
        <end position="86"/>
    </location>
</feature>
<feature type="domain" description="Wax synthase" evidence="6">
    <location>
        <begin position="23"/>
        <end position="102"/>
    </location>
</feature>
<evidence type="ECO:0000256" key="1">
    <source>
        <dbReference type="ARBA" id="ARBA00004141"/>
    </source>
</evidence>
<dbReference type="AlphaFoldDB" id="A0A8H3S0N0"/>
<sequence>MRAPYREPWVHPPLTSEFCKYILDDGIAGFWASSWQQILWHPLSVTTTFILAPLQGMAIRRAYRFLFTTLSFLLSGLIHACGLYMHFGSDGSFSSGTLVFFCIQPVGIVAQQVALAVLLRICPSLHSRVCRRMWNAAFAFAWMVLVAPLFLDEYATARVWLAEPVPVSLVRGLGFGFEGKRQWWVWDGPWAEVSWGRRWWESKIQFASFMAREHSFKHSYLGLSGPKLVADGF</sequence>
<dbReference type="GO" id="GO:0016020">
    <property type="term" value="C:membrane"/>
    <property type="evidence" value="ECO:0007669"/>
    <property type="project" value="UniProtKB-SubCell"/>
</dbReference>
<evidence type="ECO:0000313" key="7">
    <source>
        <dbReference type="EMBL" id="GFF48110.1"/>
    </source>
</evidence>
<proteinExistence type="predicted"/>
<reference evidence="7 8" key="1">
    <citation type="submission" date="2020-01" db="EMBL/GenBank/DDBJ databases">
        <title>Draft genome sequence of Aspergillus udagawae IFM 46972.</title>
        <authorList>
            <person name="Takahashi H."/>
            <person name="Yaguchi T."/>
        </authorList>
    </citation>
    <scope>NUCLEOTIDE SEQUENCE [LARGE SCALE GENOMIC DNA]</scope>
    <source>
        <strain evidence="7 8">IFM 46972</strain>
    </source>
</reference>
<dbReference type="InterPro" id="IPR032805">
    <property type="entry name" value="Wax_synthase_dom"/>
</dbReference>
<gene>
    <name evidence="7" type="ORF">IFM46972_08468</name>
</gene>
<protein>
    <recommendedName>
        <fullName evidence="6">Wax synthase domain-containing protein</fullName>
    </recommendedName>
</protein>
<comment type="subcellular location">
    <subcellularLocation>
        <location evidence="1">Membrane</location>
        <topology evidence="1">Multi-pass membrane protein</topology>
    </subcellularLocation>
</comment>
<keyword evidence="3 5" id="KW-1133">Transmembrane helix</keyword>
<evidence type="ECO:0000256" key="4">
    <source>
        <dbReference type="ARBA" id="ARBA00023136"/>
    </source>
</evidence>
<name>A0A8H3S0N0_9EURO</name>
<dbReference type="EMBL" id="BLKC01000072">
    <property type="protein sequence ID" value="GFF48110.1"/>
    <property type="molecule type" value="Genomic_DNA"/>
</dbReference>
<feature type="transmembrane region" description="Helical" evidence="5">
    <location>
        <begin position="98"/>
        <end position="121"/>
    </location>
</feature>
<evidence type="ECO:0000313" key="8">
    <source>
        <dbReference type="Proteomes" id="UP000465221"/>
    </source>
</evidence>
<feature type="transmembrane region" description="Helical" evidence="5">
    <location>
        <begin position="133"/>
        <end position="151"/>
    </location>
</feature>
<evidence type="ECO:0000256" key="3">
    <source>
        <dbReference type="ARBA" id="ARBA00022989"/>
    </source>
</evidence>
<dbReference type="Pfam" id="PF13813">
    <property type="entry name" value="MBOAT_2"/>
    <property type="match status" value="1"/>
</dbReference>
<comment type="caution">
    <text evidence="7">The sequence shown here is derived from an EMBL/GenBank/DDBJ whole genome shotgun (WGS) entry which is preliminary data.</text>
</comment>
<evidence type="ECO:0000256" key="5">
    <source>
        <dbReference type="SAM" id="Phobius"/>
    </source>
</evidence>